<reference evidence="5 6" key="1">
    <citation type="journal article" date="2016" name="Nat. Commun.">
        <title>Thousands of microbial genomes shed light on interconnected biogeochemical processes in an aquifer system.</title>
        <authorList>
            <person name="Anantharaman K."/>
            <person name="Brown C.T."/>
            <person name="Hug L.A."/>
            <person name="Sharon I."/>
            <person name="Castelle C.J."/>
            <person name="Probst A.J."/>
            <person name="Thomas B.C."/>
            <person name="Singh A."/>
            <person name="Wilkins M.J."/>
            <person name="Karaoz U."/>
            <person name="Brodie E.L."/>
            <person name="Williams K.H."/>
            <person name="Hubbard S.S."/>
            <person name="Banfield J.F."/>
        </authorList>
    </citation>
    <scope>NUCLEOTIDE SEQUENCE [LARGE SCALE GENOMIC DNA]</scope>
</reference>
<dbReference type="Proteomes" id="UP000177039">
    <property type="component" value="Unassembled WGS sequence"/>
</dbReference>
<dbReference type="InterPro" id="IPR005372">
    <property type="entry name" value="UPF0182"/>
</dbReference>
<accession>A0A1F5H234</accession>
<proteinExistence type="predicted"/>
<dbReference type="EMBL" id="MFBT01000042">
    <property type="protein sequence ID" value="OGD98124.1"/>
    <property type="molecule type" value="Genomic_DNA"/>
</dbReference>
<comment type="caution">
    <text evidence="5">The sequence shown here is derived from an EMBL/GenBank/DDBJ whole genome shotgun (WGS) entry which is preliminary data.</text>
</comment>
<evidence type="ECO:0000256" key="2">
    <source>
        <dbReference type="ARBA" id="ARBA00022692"/>
    </source>
</evidence>
<keyword evidence="4" id="KW-0472">Membrane</keyword>
<evidence type="ECO:0000313" key="5">
    <source>
        <dbReference type="EMBL" id="OGD98124.1"/>
    </source>
</evidence>
<evidence type="ECO:0000313" key="6">
    <source>
        <dbReference type="Proteomes" id="UP000177039"/>
    </source>
</evidence>
<dbReference type="GO" id="GO:0005576">
    <property type="term" value="C:extracellular region"/>
    <property type="evidence" value="ECO:0007669"/>
    <property type="project" value="TreeGrafter"/>
</dbReference>
<organism evidence="5 6">
    <name type="scientific">Candidatus Curtissbacteria bacterium RIFCSPLOWO2_01_FULL_42_50</name>
    <dbReference type="NCBI Taxonomy" id="1797730"/>
    <lineage>
        <taxon>Bacteria</taxon>
        <taxon>Candidatus Curtissiibacteriota</taxon>
    </lineage>
</organism>
<protein>
    <submittedName>
        <fullName evidence="5">Uncharacterized protein</fullName>
    </submittedName>
</protein>
<sequence length="214" mass="24284">MTPRHMIMKLPGEKKEEYILMLPFTPRAKDNLSAWMVARNDGEQYGKLVVYRFPKDKLVFGPKQVIGRINQDAEVSKQISLWDQRGSQVIQGPLLVIPIEESLVYIRPLYLKAEAGKIPELKRVIIAYENKIAMEETLEAGLAKLFGESVKKAKPTTQTPTFAAPTDVSISKEDLLRQASDAYEIAIRAQRDGDWARYGEEIKKLGEILAKLRQ</sequence>
<evidence type="ECO:0000256" key="3">
    <source>
        <dbReference type="ARBA" id="ARBA00022989"/>
    </source>
</evidence>
<evidence type="ECO:0000256" key="1">
    <source>
        <dbReference type="ARBA" id="ARBA00022475"/>
    </source>
</evidence>
<dbReference type="Pfam" id="PF03699">
    <property type="entry name" value="UPF0182"/>
    <property type="match status" value="1"/>
</dbReference>
<dbReference type="GO" id="GO:0016020">
    <property type="term" value="C:membrane"/>
    <property type="evidence" value="ECO:0007669"/>
    <property type="project" value="InterPro"/>
</dbReference>
<keyword evidence="1" id="KW-1003">Cell membrane</keyword>
<evidence type="ECO:0000256" key="4">
    <source>
        <dbReference type="ARBA" id="ARBA00023136"/>
    </source>
</evidence>
<gene>
    <name evidence="5" type="ORF">A3B54_05690</name>
</gene>
<dbReference type="PANTHER" id="PTHR39344:SF1">
    <property type="entry name" value="UPF0182 PROTEIN SLL1060"/>
    <property type="match status" value="1"/>
</dbReference>
<dbReference type="PANTHER" id="PTHR39344">
    <property type="entry name" value="UPF0182 PROTEIN SLL1060"/>
    <property type="match status" value="1"/>
</dbReference>
<keyword evidence="3" id="KW-1133">Transmembrane helix</keyword>
<name>A0A1F5H234_9BACT</name>
<dbReference type="AlphaFoldDB" id="A0A1F5H234"/>
<keyword evidence="2" id="KW-0812">Transmembrane</keyword>